<feature type="domain" description="Aspartate/ornithine carbamoyltransferase Asp/Orn-binding" evidence="9">
    <location>
        <begin position="128"/>
        <end position="269"/>
    </location>
</feature>
<feature type="domain" description="Aspartate/ornithine carbamoyltransferase carbamoyl-P binding" evidence="10">
    <location>
        <begin position="8"/>
        <end position="120"/>
    </location>
</feature>
<comment type="caution">
    <text evidence="11">The sequence shown here is derived from an EMBL/GenBank/DDBJ whole genome shotgun (WGS) entry which is preliminary data.</text>
</comment>
<comment type="catalytic activity">
    <reaction evidence="8">
        <text>carbamoyl phosphate + L-aspartate = N-carbamoyl-L-aspartate + phosphate + H(+)</text>
        <dbReference type="Rhea" id="RHEA:20013"/>
        <dbReference type="ChEBI" id="CHEBI:15378"/>
        <dbReference type="ChEBI" id="CHEBI:29991"/>
        <dbReference type="ChEBI" id="CHEBI:32814"/>
        <dbReference type="ChEBI" id="CHEBI:43474"/>
        <dbReference type="ChEBI" id="CHEBI:58228"/>
        <dbReference type="EC" id="2.1.3.2"/>
    </reaction>
</comment>
<dbReference type="Gene3D" id="3.40.50.1370">
    <property type="entry name" value="Aspartate/ornithine carbamoyltransferase"/>
    <property type="match status" value="2"/>
</dbReference>
<evidence type="ECO:0000259" key="9">
    <source>
        <dbReference type="Pfam" id="PF00185"/>
    </source>
</evidence>
<dbReference type="Pfam" id="PF02729">
    <property type="entry name" value="OTCace_N"/>
    <property type="match status" value="1"/>
</dbReference>
<name>A0AAW1PRH0_9CHLO</name>
<dbReference type="InterPro" id="IPR006131">
    <property type="entry name" value="Asp_carbamoyltransf_Asp/Orn-bd"/>
</dbReference>
<comment type="function">
    <text evidence="7">Catalyzes the condensation of carbamoyl phosphate and aspartate to form carbamoyl aspartate and inorganic phosphate, the committed step in the de novo pyrimidine nucleotide biosynthesis pathway.</text>
</comment>
<dbReference type="EMBL" id="JALJOQ010000010">
    <property type="protein sequence ID" value="KAK9812031.1"/>
    <property type="molecule type" value="Genomic_DNA"/>
</dbReference>
<dbReference type="InterPro" id="IPR036901">
    <property type="entry name" value="Asp/Orn_carbamoylTrfase_sf"/>
</dbReference>
<dbReference type="PRINTS" id="PR00100">
    <property type="entry name" value="AOTCASE"/>
</dbReference>
<dbReference type="SUPFAM" id="SSF53671">
    <property type="entry name" value="Aspartate/ornithine carbamoyltransferase"/>
    <property type="match status" value="1"/>
</dbReference>
<dbReference type="AlphaFoldDB" id="A0AAW1PRH0"/>
<keyword evidence="5" id="KW-0808">Transferase</keyword>
<keyword evidence="12" id="KW-1185">Reference proteome</keyword>
<keyword evidence="6" id="KW-0665">Pyrimidine biosynthesis</keyword>
<evidence type="ECO:0000256" key="8">
    <source>
        <dbReference type="ARBA" id="ARBA00048859"/>
    </source>
</evidence>
<sequence length="684" mass="76217">MEKVRPGTDAARQLDGYVMSTLFYEPSTRTRLSFEAAMAKLGGSVVSTENAREFSSVAKGETLEDTIRTVEGYSDVVVLRHYLAGSAKAAASVAAIPVLNAGDGPGQHPTQALLDVYTILREVGKVNDVRIALVGDLANGRTARSLAYLLSMYSNVKMYFVAPDVVRMGEDIKEFLDSKGVDWEEASDLKAVAAEVDVLYQTRIQKERFQDRPEDYEKARGKFIVDSKLMDILPRKSVVMHPLPRVDEITPEVDADPRAAYFRQTRNGLKRLQVTAQQTALFFGQVWPEQSSSAAGVRTAALVTALLSWQWDVVFVSSSARNVHTELLEQQGCQTFQCPPNQEAQFTQLLQKLQPRVCVFDRFYTEEAFSFRVREVMPEALLVLDMQDLHCLRKARQAAGLEGGTLLEAMTRPPKASDAALQRELASIYRSDLTLVCSPVEMALLQSLYSIPEHKLCLAPFFASTAVRVQPFGSRANFMTIGNWRHPPNRDGVQWLCRDIWPAIRQQLPDAELHIYGAYMAGDAQKYHKPAAGVCIKGFAPSLDIMQQYRVCLAPLRFGAGLKGKIVDSWAHGLPVCTTPVGAEGMFPGAESQPEGFPVFVAQATPGHTAPLHNWGLQLLQQLYGKDARLQVVKEALLTALQHMEKRRSTDYVGQMLWSQQLRATEYFSRWIELKERTVGLPSR</sequence>
<dbReference type="PANTHER" id="PTHR45753">
    <property type="entry name" value="ORNITHINE CARBAMOYLTRANSFERASE, MITOCHONDRIAL"/>
    <property type="match status" value="1"/>
</dbReference>
<comment type="subunit">
    <text evidence="3">Homotrimer.</text>
</comment>
<evidence type="ECO:0000256" key="6">
    <source>
        <dbReference type="ARBA" id="ARBA00022975"/>
    </source>
</evidence>
<evidence type="ECO:0000256" key="5">
    <source>
        <dbReference type="ARBA" id="ARBA00022679"/>
    </source>
</evidence>
<dbReference type="PROSITE" id="PS00097">
    <property type="entry name" value="CARBAMOYLTRANSFERASE"/>
    <property type="match status" value="1"/>
</dbReference>
<dbReference type="GO" id="GO:0016597">
    <property type="term" value="F:amino acid binding"/>
    <property type="evidence" value="ECO:0007669"/>
    <property type="project" value="InterPro"/>
</dbReference>
<dbReference type="InterPro" id="IPR006132">
    <property type="entry name" value="Asp/Orn_carbamoyltranf_P-bd"/>
</dbReference>
<evidence type="ECO:0000256" key="7">
    <source>
        <dbReference type="ARBA" id="ARBA00043884"/>
    </source>
</evidence>
<evidence type="ECO:0000313" key="11">
    <source>
        <dbReference type="EMBL" id="KAK9812031.1"/>
    </source>
</evidence>
<gene>
    <name evidence="11" type="ORF">WJX73_010341</name>
</gene>
<dbReference type="FunFam" id="3.40.50.1370:FF:000002">
    <property type="entry name" value="Aspartate carbamoyltransferase 2"/>
    <property type="match status" value="1"/>
</dbReference>
<reference evidence="11 12" key="1">
    <citation type="journal article" date="2024" name="Nat. Commun.">
        <title>Phylogenomics reveals the evolutionary origins of lichenization in chlorophyte algae.</title>
        <authorList>
            <person name="Puginier C."/>
            <person name="Libourel C."/>
            <person name="Otte J."/>
            <person name="Skaloud P."/>
            <person name="Haon M."/>
            <person name="Grisel S."/>
            <person name="Petersen M."/>
            <person name="Berrin J.G."/>
            <person name="Delaux P.M."/>
            <person name="Dal Grande F."/>
            <person name="Keller J."/>
        </authorList>
    </citation>
    <scope>NUCLEOTIDE SEQUENCE [LARGE SCALE GENOMIC DNA]</scope>
    <source>
        <strain evidence="11 12">SAG 2036</strain>
    </source>
</reference>
<dbReference type="Pfam" id="PF13692">
    <property type="entry name" value="Glyco_trans_1_4"/>
    <property type="match status" value="1"/>
</dbReference>
<dbReference type="PRINTS" id="PR00101">
    <property type="entry name" value="ATCASE"/>
</dbReference>
<evidence type="ECO:0000313" key="12">
    <source>
        <dbReference type="Proteomes" id="UP001465755"/>
    </source>
</evidence>
<dbReference type="GO" id="GO:0006520">
    <property type="term" value="P:amino acid metabolic process"/>
    <property type="evidence" value="ECO:0007669"/>
    <property type="project" value="InterPro"/>
</dbReference>
<accession>A0AAW1PRH0</accession>
<dbReference type="SUPFAM" id="SSF53756">
    <property type="entry name" value="UDP-Glycosyltransferase/glycogen phosphorylase"/>
    <property type="match status" value="1"/>
</dbReference>
<dbReference type="Pfam" id="PF00185">
    <property type="entry name" value="OTCace"/>
    <property type="match status" value="1"/>
</dbReference>
<protein>
    <recommendedName>
        <fullName evidence="4">aspartate carbamoyltransferase</fullName>
        <ecNumber evidence="4">2.1.3.2</ecNumber>
    </recommendedName>
</protein>
<dbReference type="GO" id="GO:0006207">
    <property type="term" value="P:'de novo' pyrimidine nucleobase biosynthetic process"/>
    <property type="evidence" value="ECO:0007669"/>
    <property type="project" value="InterPro"/>
</dbReference>
<evidence type="ECO:0000256" key="1">
    <source>
        <dbReference type="ARBA" id="ARBA00004852"/>
    </source>
</evidence>
<comment type="pathway">
    <text evidence="1">Pyrimidine metabolism; UMP biosynthesis via de novo pathway; (S)-dihydroorotate from bicarbonate: step 2/3.</text>
</comment>
<dbReference type="InterPro" id="IPR002082">
    <property type="entry name" value="Asp_carbamoyltransf"/>
</dbReference>
<dbReference type="EC" id="2.1.3.2" evidence="4"/>
<dbReference type="Proteomes" id="UP001465755">
    <property type="component" value="Unassembled WGS sequence"/>
</dbReference>
<dbReference type="InterPro" id="IPR006130">
    <property type="entry name" value="Asp/Orn_carbamoylTrfase"/>
</dbReference>
<dbReference type="GO" id="GO:0006221">
    <property type="term" value="P:pyrimidine nucleotide biosynthetic process"/>
    <property type="evidence" value="ECO:0007669"/>
    <property type="project" value="UniProtKB-KW"/>
</dbReference>
<dbReference type="NCBIfam" id="TIGR00670">
    <property type="entry name" value="asp_carb_tr"/>
    <property type="match status" value="1"/>
</dbReference>
<dbReference type="GO" id="GO:0004070">
    <property type="term" value="F:aspartate carbamoyltransferase activity"/>
    <property type="evidence" value="ECO:0007669"/>
    <property type="project" value="UniProtKB-EC"/>
</dbReference>
<evidence type="ECO:0000259" key="10">
    <source>
        <dbReference type="Pfam" id="PF02729"/>
    </source>
</evidence>
<organism evidence="11 12">
    <name type="scientific">Symbiochloris irregularis</name>
    <dbReference type="NCBI Taxonomy" id="706552"/>
    <lineage>
        <taxon>Eukaryota</taxon>
        <taxon>Viridiplantae</taxon>
        <taxon>Chlorophyta</taxon>
        <taxon>core chlorophytes</taxon>
        <taxon>Trebouxiophyceae</taxon>
        <taxon>Trebouxiales</taxon>
        <taxon>Trebouxiaceae</taxon>
        <taxon>Symbiochloris</taxon>
    </lineage>
</organism>
<comment type="similarity">
    <text evidence="2">Belongs to the aspartate/ornithine carbamoyltransferase superfamily. ATCase family.</text>
</comment>
<evidence type="ECO:0000256" key="3">
    <source>
        <dbReference type="ARBA" id="ARBA00011233"/>
    </source>
</evidence>
<dbReference type="PANTHER" id="PTHR45753:SF6">
    <property type="entry name" value="ASPARTATE CARBAMOYLTRANSFERASE"/>
    <property type="match status" value="1"/>
</dbReference>
<evidence type="ECO:0000256" key="2">
    <source>
        <dbReference type="ARBA" id="ARBA00008896"/>
    </source>
</evidence>
<proteinExistence type="inferred from homology"/>
<dbReference type="Gene3D" id="3.40.50.2000">
    <property type="entry name" value="Glycogen Phosphorylase B"/>
    <property type="match status" value="1"/>
</dbReference>
<evidence type="ECO:0000256" key="4">
    <source>
        <dbReference type="ARBA" id="ARBA00013008"/>
    </source>
</evidence>